<dbReference type="EMBL" id="WIUZ02000021">
    <property type="protein sequence ID" value="KAF9778913.1"/>
    <property type="molecule type" value="Genomic_DNA"/>
</dbReference>
<dbReference type="Pfam" id="PF00175">
    <property type="entry name" value="NAD_binding_1"/>
    <property type="match status" value="1"/>
</dbReference>
<dbReference type="PANTHER" id="PTHR42815">
    <property type="entry name" value="FAD-BINDING, PUTATIVE (AFU_ORTHOLOGUE AFUA_6G07600)-RELATED"/>
    <property type="match status" value="1"/>
</dbReference>
<name>A0A9P6L1V3_9AGAM</name>
<dbReference type="InterPro" id="IPR039261">
    <property type="entry name" value="FNR_nucleotide-bd"/>
</dbReference>
<reference evidence="2" key="1">
    <citation type="journal article" date="2020" name="Nat. Commun.">
        <title>Large-scale genome sequencing of mycorrhizal fungi provides insights into the early evolution of symbiotic traits.</title>
        <authorList>
            <person name="Miyauchi S."/>
            <person name="Kiss E."/>
            <person name="Kuo A."/>
            <person name="Drula E."/>
            <person name="Kohler A."/>
            <person name="Sanchez-Garcia M."/>
            <person name="Morin E."/>
            <person name="Andreopoulos B."/>
            <person name="Barry K.W."/>
            <person name="Bonito G."/>
            <person name="Buee M."/>
            <person name="Carver A."/>
            <person name="Chen C."/>
            <person name="Cichocki N."/>
            <person name="Clum A."/>
            <person name="Culley D."/>
            <person name="Crous P.W."/>
            <person name="Fauchery L."/>
            <person name="Girlanda M."/>
            <person name="Hayes R.D."/>
            <person name="Keri Z."/>
            <person name="LaButti K."/>
            <person name="Lipzen A."/>
            <person name="Lombard V."/>
            <person name="Magnuson J."/>
            <person name="Maillard F."/>
            <person name="Murat C."/>
            <person name="Nolan M."/>
            <person name="Ohm R.A."/>
            <person name="Pangilinan J."/>
            <person name="Pereira M.F."/>
            <person name="Perotto S."/>
            <person name="Peter M."/>
            <person name="Pfister S."/>
            <person name="Riley R."/>
            <person name="Sitrit Y."/>
            <person name="Stielow J.B."/>
            <person name="Szollosi G."/>
            <person name="Zifcakova L."/>
            <person name="Stursova M."/>
            <person name="Spatafora J.W."/>
            <person name="Tedersoo L."/>
            <person name="Vaario L.M."/>
            <person name="Yamada A."/>
            <person name="Yan M."/>
            <person name="Wang P."/>
            <person name="Xu J."/>
            <person name="Bruns T."/>
            <person name="Baldrian P."/>
            <person name="Vilgalys R."/>
            <person name="Dunand C."/>
            <person name="Henrissat B."/>
            <person name="Grigoriev I.V."/>
            <person name="Hibbett D."/>
            <person name="Nagy L.G."/>
            <person name="Martin F.M."/>
        </authorList>
    </citation>
    <scope>NUCLEOTIDE SEQUENCE</scope>
    <source>
        <strain evidence="2">UH-Tt-Lm1</strain>
    </source>
</reference>
<reference evidence="2" key="2">
    <citation type="submission" date="2020-11" db="EMBL/GenBank/DDBJ databases">
        <authorList>
            <consortium name="DOE Joint Genome Institute"/>
            <person name="Kuo A."/>
            <person name="Miyauchi S."/>
            <person name="Kiss E."/>
            <person name="Drula E."/>
            <person name="Kohler A."/>
            <person name="Sanchez-Garcia M."/>
            <person name="Andreopoulos B."/>
            <person name="Barry K.W."/>
            <person name="Bonito G."/>
            <person name="Buee M."/>
            <person name="Carver A."/>
            <person name="Chen C."/>
            <person name="Cichocki N."/>
            <person name="Clum A."/>
            <person name="Culley D."/>
            <person name="Crous P.W."/>
            <person name="Fauchery L."/>
            <person name="Girlanda M."/>
            <person name="Hayes R."/>
            <person name="Keri Z."/>
            <person name="Labutti K."/>
            <person name="Lipzen A."/>
            <person name="Lombard V."/>
            <person name="Magnuson J."/>
            <person name="Maillard F."/>
            <person name="Morin E."/>
            <person name="Murat C."/>
            <person name="Nolan M."/>
            <person name="Ohm R."/>
            <person name="Pangilinan J."/>
            <person name="Pereira M."/>
            <person name="Perotto S."/>
            <person name="Peter M."/>
            <person name="Riley R."/>
            <person name="Sitrit Y."/>
            <person name="Stielow B."/>
            <person name="Szollosi G."/>
            <person name="Zifcakova L."/>
            <person name="Stursova M."/>
            <person name="Spatafora J.W."/>
            <person name="Tedersoo L."/>
            <person name="Vaario L.-M."/>
            <person name="Yamada A."/>
            <person name="Yan M."/>
            <person name="Wang P."/>
            <person name="Xu J."/>
            <person name="Bruns T."/>
            <person name="Baldrian P."/>
            <person name="Vilgalys R."/>
            <person name="Henrissat B."/>
            <person name="Grigoriev I.V."/>
            <person name="Hibbett D."/>
            <person name="Nagy L.G."/>
            <person name="Martin F.M."/>
        </authorList>
    </citation>
    <scope>NUCLEOTIDE SEQUENCE</scope>
    <source>
        <strain evidence="2">UH-Tt-Lm1</strain>
    </source>
</reference>
<dbReference type="Gene3D" id="2.30.110.10">
    <property type="entry name" value="Electron Transport, Fmn-binding Protein, Chain A"/>
    <property type="match status" value="1"/>
</dbReference>
<accession>A0A9P6L1V3</accession>
<sequence>MPTHTIKGWHQGERAVHAKLGFADEVRMSYKITKTYMPEQHQVFHTSNVPFFPVTILDEAGRPWGSIFTGKGGEIGFVKSPDESSLSMDLMTWERDPLPRIASGWGNEEILVAGVGVELSTRRRNKFAGQIGSFSLDECDATSVHLEMNVNSAVGNCPKYINVRELTPSAKPNPRVVYENLRMGQDDRLPDELISFVHEVDTVYLGTSYVAPPEAAEDFPSHVGMNHRGGLPGFMRVRPSDGRTVVLPDFSGNRFMSSLGNIEVTPLASLTFLNFVTGDILYITGEAKTLFGEEAEALMRRQRVLTTVTTTGYTFVRDALPLRQDPKVTAERSLYTPPIKLLNEEASSASLQSFADTRVTLTKVDLLSQDLAVFCFETQGTGLEILPGQSVALDFTDFVGPQQYAHMNPWKPTSLNDDRIRTWTVSSAHVNGQTQRFELTMREKPGGLVTGALFAVARKLRESMPHVMGDCRVLGMVVKLVGVAGDFVLPPIQDSPSAAAGKKLLFVAGGIGITPFLSMLKAIRERGDSRDVLLLMSTREPTVLLNLVAEAISPLPEKLKLVVHVFSSQEILDLDISGVEVHKHASRISQSFWANGVEDVDEREVFLCGPPEFNKAIQEFPGLEPDRIRSEGFNY</sequence>
<dbReference type="SUPFAM" id="SSF52343">
    <property type="entry name" value="Ferredoxin reductase-like, C-terminal NADP-linked domain"/>
    <property type="match status" value="1"/>
</dbReference>
<dbReference type="Proteomes" id="UP000736335">
    <property type="component" value="Unassembled WGS sequence"/>
</dbReference>
<keyword evidence="3" id="KW-1185">Reference proteome</keyword>
<organism evidence="2 3">
    <name type="scientific">Thelephora terrestris</name>
    <dbReference type="NCBI Taxonomy" id="56493"/>
    <lineage>
        <taxon>Eukaryota</taxon>
        <taxon>Fungi</taxon>
        <taxon>Dikarya</taxon>
        <taxon>Basidiomycota</taxon>
        <taxon>Agaricomycotina</taxon>
        <taxon>Agaricomycetes</taxon>
        <taxon>Thelephorales</taxon>
        <taxon>Thelephoraceae</taxon>
        <taxon>Thelephora</taxon>
    </lineage>
</organism>
<gene>
    <name evidence="2" type="ORF">BJ322DRAFT_461551</name>
</gene>
<dbReference type="Gene3D" id="3.40.50.80">
    <property type="entry name" value="Nucleotide-binding domain of ferredoxin-NADP reductase (FNR) module"/>
    <property type="match status" value="1"/>
</dbReference>
<dbReference type="SUPFAM" id="SSF63380">
    <property type="entry name" value="Riboflavin synthase domain-like"/>
    <property type="match status" value="1"/>
</dbReference>
<evidence type="ECO:0000313" key="2">
    <source>
        <dbReference type="EMBL" id="KAF9778913.1"/>
    </source>
</evidence>
<evidence type="ECO:0000313" key="3">
    <source>
        <dbReference type="Proteomes" id="UP000736335"/>
    </source>
</evidence>
<dbReference type="InterPro" id="IPR001433">
    <property type="entry name" value="OxRdtase_FAD/NAD-bd"/>
</dbReference>
<dbReference type="GO" id="GO:0016491">
    <property type="term" value="F:oxidoreductase activity"/>
    <property type="evidence" value="ECO:0007669"/>
    <property type="project" value="InterPro"/>
</dbReference>
<protein>
    <recommendedName>
        <fullName evidence="1">Oxidoreductase FAD/NAD(P)-binding domain-containing protein</fullName>
    </recommendedName>
</protein>
<comment type="caution">
    <text evidence="2">The sequence shown here is derived from an EMBL/GenBank/DDBJ whole genome shotgun (WGS) entry which is preliminary data.</text>
</comment>
<evidence type="ECO:0000259" key="1">
    <source>
        <dbReference type="Pfam" id="PF00175"/>
    </source>
</evidence>
<dbReference type="InterPro" id="IPR017938">
    <property type="entry name" value="Riboflavin_synthase-like_b-brl"/>
</dbReference>
<dbReference type="InterPro" id="IPR012349">
    <property type="entry name" value="Split_barrel_FMN-bd"/>
</dbReference>
<dbReference type="AlphaFoldDB" id="A0A9P6L1V3"/>
<dbReference type="PANTHER" id="PTHR42815:SF2">
    <property type="entry name" value="FAD-BINDING, PUTATIVE (AFU_ORTHOLOGUE AFUA_6G07600)-RELATED"/>
    <property type="match status" value="1"/>
</dbReference>
<proteinExistence type="predicted"/>
<feature type="domain" description="Oxidoreductase FAD/NAD(P)-binding" evidence="1">
    <location>
        <begin position="506"/>
        <end position="618"/>
    </location>
</feature>
<dbReference type="OrthoDB" id="436496at2759"/>